<sequence length="307" mass="33798">MAEETGIDSPGFPVRLLYDAGDLCAPTQYTVIDDFRRHPDYTSTSSKDWLCDRYLVPGWYRFQVNGSNAIVPTFCPNVTRCGTQAPIWIRLNDPMPSAGQEVVGEACAAWIFPSTSTAVCCILKSPAKIRNCGTYLIYHIRGLTGCNLAFCALPAETRAAPKLAGLRTLSRLIIRPSLRGGASWLTCSASAVPGMLYNVSWYKHPARYKRVLLKDLRELDHPTDALLVSSVILGTEVTIVNLPTKRCYSFSGVYYTSFANVVAARMPYAVEGETITPAVLSEEGWSIISGKYERARPGSGKKKNFYA</sequence>
<dbReference type="Proteomes" id="UP000805193">
    <property type="component" value="Unassembled WGS sequence"/>
</dbReference>
<organism evidence="1 2">
    <name type="scientific">Ixodes persulcatus</name>
    <name type="common">Taiga tick</name>
    <dbReference type="NCBI Taxonomy" id="34615"/>
    <lineage>
        <taxon>Eukaryota</taxon>
        <taxon>Metazoa</taxon>
        <taxon>Ecdysozoa</taxon>
        <taxon>Arthropoda</taxon>
        <taxon>Chelicerata</taxon>
        <taxon>Arachnida</taxon>
        <taxon>Acari</taxon>
        <taxon>Parasitiformes</taxon>
        <taxon>Ixodida</taxon>
        <taxon>Ixodoidea</taxon>
        <taxon>Ixodidae</taxon>
        <taxon>Ixodinae</taxon>
        <taxon>Ixodes</taxon>
    </lineage>
</organism>
<dbReference type="EMBL" id="JABSTQ010009338">
    <property type="protein sequence ID" value="KAG0430273.1"/>
    <property type="molecule type" value="Genomic_DNA"/>
</dbReference>
<comment type="caution">
    <text evidence="1">The sequence shown here is derived from an EMBL/GenBank/DDBJ whole genome shotgun (WGS) entry which is preliminary data.</text>
</comment>
<evidence type="ECO:0000313" key="1">
    <source>
        <dbReference type="EMBL" id="KAG0430273.1"/>
    </source>
</evidence>
<keyword evidence="2" id="KW-1185">Reference proteome</keyword>
<protein>
    <submittedName>
        <fullName evidence="1">Uncharacterized protein</fullName>
    </submittedName>
</protein>
<proteinExistence type="predicted"/>
<accession>A0AC60Q8K4</accession>
<evidence type="ECO:0000313" key="2">
    <source>
        <dbReference type="Proteomes" id="UP000805193"/>
    </source>
</evidence>
<reference evidence="1 2" key="1">
    <citation type="journal article" date="2020" name="Cell">
        <title>Large-Scale Comparative Analyses of Tick Genomes Elucidate Their Genetic Diversity and Vector Capacities.</title>
        <authorList>
            <consortium name="Tick Genome and Microbiome Consortium (TIGMIC)"/>
            <person name="Jia N."/>
            <person name="Wang J."/>
            <person name="Shi W."/>
            <person name="Du L."/>
            <person name="Sun Y."/>
            <person name="Zhan W."/>
            <person name="Jiang J.F."/>
            <person name="Wang Q."/>
            <person name="Zhang B."/>
            <person name="Ji P."/>
            <person name="Bell-Sakyi L."/>
            <person name="Cui X.M."/>
            <person name="Yuan T.T."/>
            <person name="Jiang B.G."/>
            <person name="Yang W.F."/>
            <person name="Lam T.T."/>
            <person name="Chang Q.C."/>
            <person name="Ding S.J."/>
            <person name="Wang X.J."/>
            <person name="Zhu J.G."/>
            <person name="Ruan X.D."/>
            <person name="Zhao L."/>
            <person name="Wei J.T."/>
            <person name="Ye R.Z."/>
            <person name="Que T.C."/>
            <person name="Du C.H."/>
            <person name="Zhou Y.H."/>
            <person name="Cheng J.X."/>
            <person name="Dai P.F."/>
            <person name="Guo W.B."/>
            <person name="Han X.H."/>
            <person name="Huang E.J."/>
            <person name="Li L.F."/>
            <person name="Wei W."/>
            <person name="Gao Y.C."/>
            <person name="Liu J.Z."/>
            <person name="Shao H.Z."/>
            <person name="Wang X."/>
            <person name="Wang C.C."/>
            <person name="Yang T.C."/>
            <person name="Huo Q.B."/>
            <person name="Li W."/>
            <person name="Chen H.Y."/>
            <person name="Chen S.E."/>
            <person name="Zhou L.G."/>
            <person name="Ni X.B."/>
            <person name="Tian J.H."/>
            <person name="Sheng Y."/>
            <person name="Liu T."/>
            <person name="Pan Y.S."/>
            <person name="Xia L.Y."/>
            <person name="Li J."/>
            <person name="Zhao F."/>
            <person name="Cao W.C."/>
        </authorList>
    </citation>
    <scope>NUCLEOTIDE SEQUENCE [LARGE SCALE GENOMIC DNA]</scope>
    <source>
        <strain evidence="1">Iper-2018</strain>
    </source>
</reference>
<name>A0AC60Q8K4_IXOPE</name>
<gene>
    <name evidence="1" type="ORF">HPB47_022834</name>
</gene>